<keyword evidence="1" id="KW-1133">Transmembrane helix</keyword>
<protein>
    <recommendedName>
        <fullName evidence="4">DUF2512 family protein</fullName>
    </recommendedName>
</protein>
<reference evidence="2 3" key="1">
    <citation type="submission" date="2016-09" db="EMBL/GenBank/DDBJ databases">
        <title>Bacillus aquimaris SAMM genome sequence reveals colonization and biosurfactant production capacities.</title>
        <authorList>
            <person name="Waghmode S.R."/>
            <person name="Suryavanshi M.V."/>
        </authorList>
    </citation>
    <scope>NUCLEOTIDE SEQUENCE [LARGE SCALE GENOMIC DNA]</scope>
    <source>
        <strain evidence="2 3">SAMM</strain>
    </source>
</reference>
<evidence type="ECO:0000313" key="3">
    <source>
        <dbReference type="Proteomes" id="UP000182062"/>
    </source>
</evidence>
<feature type="transmembrane region" description="Helical" evidence="1">
    <location>
        <begin position="60"/>
        <end position="80"/>
    </location>
</feature>
<evidence type="ECO:0000313" key="2">
    <source>
        <dbReference type="EMBL" id="OIU72013.1"/>
    </source>
</evidence>
<name>A0A1J6W334_9BACI</name>
<dbReference type="Proteomes" id="UP000182062">
    <property type="component" value="Unassembled WGS sequence"/>
</dbReference>
<feature type="transmembrane region" description="Helical" evidence="1">
    <location>
        <begin position="7"/>
        <end position="28"/>
    </location>
</feature>
<dbReference type="RefSeq" id="WP_071617677.1">
    <property type="nucleotide sequence ID" value="NZ_MINN01000074.1"/>
</dbReference>
<dbReference type="OrthoDB" id="2111682at2"/>
<dbReference type="EMBL" id="MINN01000074">
    <property type="protein sequence ID" value="OIU72013.1"/>
    <property type="molecule type" value="Genomic_DNA"/>
</dbReference>
<keyword evidence="1" id="KW-0812">Transmembrane</keyword>
<dbReference type="AlphaFoldDB" id="A0A1J6W334"/>
<organism evidence="2 3">
    <name type="scientific">Rossellomorea aquimaris</name>
    <dbReference type="NCBI Taxonomy" id="189382"/>
    <lineage>
        <taxon>Bacteria</taxon>
        <taxon>Bacillati</taxon>
        <taxon>Bacillota</taxon>
        <taxon>Bacilli</taxon>
        <taxon>Bacillales</taxon>
        <taxon>Bacillaceae</taxon>
        <taxon>Rossellomorea</taxon>
    </lineage>
</organism>
<dbReference type="InterPro" id="IPR019649">
    <property type="entry name" value="DUF2512"/>
</dbReference>
<comment type="caution">
    <text evidence="2">The sequence shown here is derived from an EMBL/GenBank/DDBJ whole genome shotgun (WGS) entry which is preliminary data.</text>
</comment>
<keyword evidence="3" id="KW-1185">Reference proteome</keyword>
<keyword evidence="1" id="KW-0472">Membrane</keyword>
<gene>
    <name evidence="2" type="ORF">BHE18_05065</name>
</gene>
<sequence length="156" mass="17499">MKHVKAFAIKFTATFVLLYLVLGGVQGITFGDVFLMSLVLGAAAYLLGDLFLLPRTSNTVASLADLGLAFILIYFMSGGMSDGGPYLTRSILAALAIMVFEVFFHHYIIQNVLPKRRKARRAPTNLRYQTEASEQIHPEFPTKLTDEFHLRNRDKE</sequence>
<feature type="transmembrane region" description="Helical" evidence="1">
    <location>
        <begin position="86"/>
        <end position="108"/>
    </location>
</feature>
<evidence type="ECO:0000256" key="1">
    <source>
        <dbReference type="SAM" id="Phobius"/>
    </source>
</evidence>
<feature type="transmembrane region" description="Helical" evidence="1">
    <location>
        <begin position="34"/>
        <end position="53"/>
    </location>
</feature>
<accession>A0A1J6W334</accession>
<proteinExistence type="predicted"/>
<dbReference type="Pfam" id="PF10710">
    <property type="entry name" value="DUF2512"/>
    <property type="match status" value="1"/>
</dbReference>
<evidence type="ECO:0008006" key="4">
    <source>
        <dbReference type="Google" id="ProtNLM"/>
    </source>
</evidence>